<keyword evidence="2" id="KW-1185">Reference proteome</keyword>
<dbReference type="Proteomes" id="UP001470230">
    <property type="component" value="Unassembled WGS sequence"/>
</dbReference>
<name>A0ABR2HIU1_9EUKA</name>
<proteinExistence type="predicted"/>
<comment type="caution">
    <text evidence="1">The sequence shown here is derived from an EMBL/GenBank/DDBJ whole genome shotgun (WGS) entry which is preliminary data.</text>
</comment>
<protein>
    <recommendedName>
        <fullName evidence="3">Winged helix-turn helix domain-containing protein</fullName>
    </recommendedName>
</protein>
<evidence type="ECO:0000313" key="1">
    <source>
        <dbReference type="EMBL" id="KAK8848150.1"/>
    </source>
</evidence>
<reference evidence="1 2" key="1">
    <citation type="submission" date="2024-04" db="EMBL/GenBank/DDBJ databases">
        <title>Tritrichomonas musculus Genome.</title>
        <authorList>
            <person name="Alves-Ferreira E."/>
            <person name="Grigg M."/>
            <person name="Lorenzi H."/>
            <person name="Galac M."/>
        </authorList>
    </citation>
    <scope>NUCLEOTIDE SEQUENCE [LARGE SCALE GENOMIC DNA]</scope>
    <source>
        <strain evidence="1 2">EAF2021</strain>
    </source>
</reference>
<organism evidence="1 2">
    <name type="scientific">Tritrichomonas musculus</name>
    <dbReference type="NCBI Taxonomy" id="1915356"/>
    <lineage>
        <taxon>Eukaryota</taxon>
        <taxon>Metamonada</taxon>
        <taxon>Parabasalia</taxon>
        <taxon>Tritrichomonadida</taxon>
        <taxon>Tritrichomonadidae</taxon>
        <taxon>Tritrichomonas</taxon>
    </lineage>
</organism>
<dbReference type="EMBL" id="JAPFFF010000027">
    <property type="protein sequence ID" value="KAK8848150.1"/>
    <property type="molecule type" value="Genomic_DNA"/>
</dbReference>
<evidence type="ECO:0000313" key="2">
    <source>
        <dbReference type="Proteomes" id="UP001470230"/>
    </source>
</evidence>
<accession>A0ABR2HIU1</accession>
<sequence>MQEEANAKASKKQYKPAQEMINPFIGTEEEKAAFNQAISQDTFLYAVTFNQQLGFLCEFLRSGSLKVKYRQIGYVFAVSRQKAQKCHIKFLRGEGIDGRPSILTPAELQIIEEEIKKQHQNSFYPTVNEITQFIIKKNFYTDTVRHILRNKFKSITGVPLEDNRFNSKILETENKRNQLGRSINGLPIQFIFNIDEMGVSEFEDSRKRTVIVPVDYPHSRAPYPISRSEKHATCLACINLCELFVHLFTQFKGLLLIQKYIII</sequence>
<evidence type="ECO:0008006" key="3">
    <source>
        <dbReference type="Google" id="ProtNLM"/>
    </source>
</evidence>
<gene>
    <name evidence="1" type="ORF">M9Y10_019206</name>
</gene>